<accession>A0AAD2FBT1</accession>
<dbReference type="AlphaFoldDB" id="A0AAD2FBT1"/>
<keyword evidence="1" id="KW-0812">Transmembrane</keyword>
<sequence>MSRANTKETRQRRARSNAKKHQIIPTWVLFVTPAMLIFMGYASEHYRKSRGLDPLLRRPLSKIASRIASRSSKSNEYMRRSLLTAEEDGALEKYDGKTLHLIFSTDCSPYQHWQSYLVYYTAMKVKQPGHVTRIVSGCEDTEADQMKSWFENNISHMSKRFHLHFTPHFSQVVNEEGKIVGDYKFFNKPYGLRHWLQNFELLGFNDGKFSNPDDIVILNDPDMALTRPITGDFSDMEETVISKFRQGDKILGTKVTRGMPFAQTYGLGVQWQKFDLDKIAGPDSPAKQVSKEDGNLYYPVGAPYLGTLGDMYKIANKWSEFVPRVHAQYPHLLAEMYAYCIAAAHLKLPHQLIDSLMVSSPGTGGEGWPLVDVIPPSETCGFAQGPDHSKYSLPSVIHLCQRYSLGEEWFFGKRKIPTDIFECETPLFEEPPANLATLYDFKKPPNAKERTPLTPKVANEQAFMVCFLTSLLNEAATFYKKSGCSVESVNFQRSRTVADLFKN</sequence>
<dbReference type="GO" id="GO:0016757">
    <property type="term" value="F:glycosyltransferase activity"/>
    <property type="evidence" value="ECO:0007669"/>
    <property type="project" value="InterPro"/>
</dbReference>
<dbReference type="InterPro" id="IPR044845">
    <property type="entry name" value="HPAT/SRGT1-like"/>
</dbReference>
<gene>
    <name evidence="2" type="ORF">CYCCA115_LOCUS358</name>
</gene>
<keyword evidence="1" id="KW-0472">Membrane</keyword>
<proteinExistence type="predicted"/>
<organism evidence="2 3">
    <name type="scientific">Cylindrotheca closterium</name>
    <dbReference type="NCBI Taxonomy" id="2856"/>
    <lineage>
        <taxon>Eukaryota</taxon>
        <taxon>Sar</taxon>
        <taxon>Stramenopiles</taxon>
        <taxon>Ochrophyta</taxon>
        <taxon>Bacillariophyta</taxon>
        <taxon>Bacillariophyceae</taxon>
        <taxon>Bacillariophycidae</taxon>
        <taxon>Bacillariales</taxon>
        <taxon>Bacillariaceae</taxon>
        <taxon>Cylindrotheca</taxon>
    </lineage>
</organism>
<evidence type="ECO:0000313" key="2">
    <source>
        <dbReference type="EMBL" id="CAJ1902684.1"/>
    </source>
</evidence>
<name>A0AAD2FBT1_9STRA</name>
<comment type="caution">
    <text evidence="2">The sequence shown here is derived from an EMBL/GenBank/DDBJ whole genome shotgun (WGS) entry which is preliminary data.</text>
</comment>
<protein>
    <submittedName>
        <fullName evidence="2">Uncharacterized protein</fullName>
    </submittedName>
</protein>
<evidence type="ECO:0000313" key="3">
    <source>
        <dbReference type="Proteomes" id="UP001295423"/>
    </source>
</evidence>
<dbReference type="PANTHER" id="PTHR31485">
    <property type="entry name" value="PEPTIDYL SERINE ALPHA-GALACTOSYLTRANSFERASE"/>
    <property type="match status" value="1"/>
</dbReference>
<keyword evidence="3" id="KW-1185">Reference proteome</keyword>
<dbReference type="EMBL" id="CAKOGP040000001">
    <property type="protein sequence ID" value="CAJ1902684.1"/>
    <property type="molecule type" value="Genomic_DNA"/>
</dbReference>
<evidence type="ECO:0000256" key="1">
    <source>
        <dbReference type="SAM" id="Phobius"/>
    </source>
</evidence>
<dbReference type="Proteomes" id="UP001295423">
    <property type="component" value="Unassembled WGS sequence"/>
</dbReference>
<reference evidence="2" key="1">
    <citation type="submission" date="2023-08" db="EMBL/GenBank/DDBJ databases">
        <authorList>
            <person name="Audoor S."/>
            <person name="Bilcke G."/>
        </authorList>
    </citation>
    <scope>NUCLEOTIDE SEQUENCE</scope>
</reference>
<keyword evidence="1" id="KW-1133">Transmembrane helix</keyword>
<dbReference type="PANTHER" id="PTHR31485:SF7">
    <property type="entry name" value="PEPTIDYL SERINE ALPHA-GALACTOSYLTRANSFERASE"/>
    <property type="match status" value="1"/>
</dbReference>
<feature type="transmembrane region" description="Helical" evidence="1">
    <location>
        <begin position="21"/>
        <end position="42"/>
    </location>
</feature>